<dbReference type="OMA" id="NTCWRTK"/>
<dbReference type="GeneTree" id="ENSGT00940000169471"/>
<keyword evidence="8" id="KW-1015">Disulfide bond</keyword>
<dbReference type="Ensembl" id="ENSLAFT00000032095.1">
    <property type="protein sequence ID" value="ENSLAFP00000021745.1"/>
    <property type="gene ID" value="ENSLAFG00000030307.1"/>
</dbReference>
<dbReference type="GO" id="GO:0005576">
    <property type="term" value="C:extracellular region"/>
    <property type="evidence" value="ECO:0007669"/>
    <property type="project" value="UniProtKB-SubCell"/>
</dbReference>
<keyword evidence="4 9" id="KW-0929">Antimicrobial</keyword>
<evidence type="ECO:0000256" key="1">
    <source>
        <dbReference type="ARBA" id="ARBA00004613"/>
    </source>
</evidence>
<evidence type="ECO:0000256" key="6">
    <source>
        <dbReference type="ARBA" id="ARBA00022940"/>
    </source>
</evidence>
<dbReference type="InterPro" id="IPR025933">
    <property type="entry name" value="Beta_defensin_dom"/>
</dbReference>
<evidence type="ECO:0000259" key="10">
    <source>
        <dbReference type="Pfam" id="PF13841"/>
    </source>
</evidence>
<dbReference type="PANTHER" id="PTHR15001:SF10">
    <property type="entry name" value="BETA-DEFENSIN 135"/>
    <property type="match status" value="1"/>
</dbReference>
<evidence type="ECO:0000256" key="8">
    <source>
        <dbReference type="ARBA" id="ARBA00023157"/>
    </source>
</evidence>
<keyword evidence="3 9" id="KW-0964">Secreted</keyword>
<dbReference type="AlphaFoldDB" id="G3U1N7"/>
<evidence type="ECO:0000256" key="5">
    <source>
        <dbReference type="ARBA" id="ARBA00022729"/>
    </source>
</evidence>
<dbReference type="GO" id="GO:0042742">
    <property type="term" value="P:defense response to bacterium"/>
    <property type="evidence" value="ECO:0007669"/>
    <property type="project" value="UniProtKB-UniRule"/>
</dbReference>
<organism evidence="11 12">
    <name type="scientific">Loxodonta africana</name>
    <name type="common">African elephant</name>
    <dbReference type="NCBI Taxonomy" id="9785"/>
    <lineage>
        <taxon>Eukaryota</taxon>
        <taxon>Metazoa</taxon>
        <taxon>Chordata</taxon>
        <taxon>Craniata</taxon>
        <taxon>Vertebrata</taxon>
        <taxon>Euteleostomi</taxon>
        <taxon>Mammalia</taxon>
        <taxon>Eutheria</taxon>
        <taxon>Afrotheria</taxon>
        <taxon>Proboscidea</taxon>
        <taxon>Elephantidae</taxon>
        <taxon>Loxodonta</taxon>
    </lineage>
</organism>
<keyword evidence="12" id="KW-1185">Reference proteome</keyword>
<evidence type="ECO:0000256" key="7">
    <source>
        <dbReference type="ARBA" id="ARBA00023022"/>
    </source>
</evidence>
<dbReference type="Proteomes" id="UP000007646">
    <property type="component" value="Unassembled WGS sequence"/>
</dbReference>
<feature type="domain" description="Beta-defensin" evidence="10">
    <location>
        <begin position="14"/>
        <end position="43"/>
    </location>
</feature>
<keyword evidence="5" id="KW-0732">Signal</keyword>
<comment type="similarity">
    <text evidence="2 9">Belongs to the beta-defensin family.</text>
</comment>
<protein>
    <recommendedName>
        <fullName evidence="9">Beta-defensin</fullName>
    </recommendedName>
</protein>
<comment type="subcellular location">
    <subcellularLocation>
        <location evidence="1 9">Secreted</location>
    </subcellularLocation>
</comment>
<evidence type="ECO:0000256" key="4">
    <source>
        <dbReference type="ARBA" id="ARBA00022529"/>
    </source>
</evidence>
<dbReference type="PANTHER" id="PTHR15001">
    <property type="entry name" value="BETA-DEFENSIN 123-RELATED"/>
    <property type="match status" value="1"/>
</dbReference>
<dbReference type="STRING" id="9785.ENSLAFP00000021745"/>
<dbReference type="Pfam" id="PF13841">
    <property type="entry name" value="Defensin_beta_2"/>
    <property type="match status" value="1"/>
</dbReference>
<sequence length="54" mass="6433">RSGPNIYIRRFFNTCWRTKGVCRKSCFRGELYHIFCDTSHLCCINKKFMPIQVG</sequence>
<reference evidence="11" key="2">
    <citation type="submission" date="2025-08" db="UniProtKB">
        <authorList>
            <consortium name="Ensembl"/>
        </authorList>
    </citation>
    <scope>IDENTIFICATION</scope>
    <source>
        <strain evidence="11">Isolate ISIS603380</strain>
    </source>
</reference>
<evidence type="ECO:0000313" key="11">
    <source>
        <dbReference type="Ensembl" id="ENSLAFP00000021745.1"/>
    </source>
</evidence>
<evidence type="ECO:0000256" key="9">
    <source>
        <dbReference type="RuleBase" id="RU231113"/>
    </source>
</evidence>
<dbReference type="InterPro" id="IPR050544">
    <property type="entry name" value="Beta-defensin"/>
</dbReference>
<comment type="function">
    <text evidence="9">Has antibacterial activity.</text>
</comment>
<keyword evidence="7 9" id="KW-0044">Antibiotic</keyword>
<accession>G3U1N7</accession>
<dbReference type="InParanoid" id="G3U1N7"/>
<reference evidence="11" key="3">
    <citation type="submission" date="2025-09" db="UniProtKB">
        <authorList>
            <consortium name="Ensembl"/>
        </authorList>
    </citation>
    <scope>IDENTIFICATION</scope>
    <source>
        <strain evidence="11">Isolate ISIS603380</strain>
    </source>
</reference>
<reference evidence="11 12" key="1">
    <citation type="submission" date="2009-06" db="EMBL/GenBank/DDBJ databases">
        <title>The Genome Sequence of Loxodonta africana (African elephant).</title>
        <authorList>
            <person name="Di Palma F."/>
            <person name="Heiman D."/>
            <person name="Young S."/>
            <person name="Johnson J."/>
            <person name="Lander E.S."/>
            <person name="Lindblad-Toh K."/>
        </authorList>
    </citation>
    <scope>NUCLEOTIDE SEQUENCE [LARGE SCALE GENOMIC DNA]</scope>
    <source>
        <strain evidence="11 12">Isolate ISIS603380</strain>
    </source>
</reference>
<name>G3U1N7_LOXAF</name>
<evidence type="ECO:0000256" key="2">
    <source>
        <dbReference type="ARBA" id="ARBA00007371"/>
    </source>
</evidence>
<dbReference type="GO" id="GO:0045087">
    <property type="term" value="P:innate immune response"/>
    <property type="evidence" value="ECO:0007669"/>
    <property type="project" value="InterPro"/>
</dbReference>
<evidence type="ECO:0000313" key="12">
    <source>
        <dbReference type="Proteomes" id="UP000007646"/>
    </source>
</evidence>
<evidence type="ECO:0000256" key="3">
    <source>
        <dbReference type="ARBA" id="ARBA00022525"/>
    </source>
</evidence>
<proteinExistence type="inferred from homology"/>
<keyword evidence="6 9" id="KW-0211">Defensin</keyword>
<dbReference type="HOGENOM" id="CLU_181906_3_0_1"/>
<dbReference type="eggNOG" id="ENOG502TF02">
    <property type="taxonomic scope" value="Eukaryota"/>
</dbReference>